<proteinExistence type="predicted"/>
<organism evidence="1 2">
    <name type="scientific">Juglans regia</name>
    <name type="common">English walnut</name>
    <dbReference type="NCBI Taxonomy" id="51240"/>
    <lineage>
        <taxon>Eukaryota</taxon>
        <taxon>Viridiplantae</taxon>
        <taxon>Streptophyta</taxon>
        <taxon>Embryophyta</taxon>
        <taxon>Tracheophyta</taxon>
        <taxon>Spermatophyta</taxon>
        <taxon>Magnoliopsida</taxon>
        <taxon>eudicotyledons</taxon>
        <taxon>Gunneridae</taxon>
        <taxon>Pentapetalae</taxon>
        <taxon>rosids</taxon>
        <taxon>fabids</taxon>
        <taxon>Fagales</taxon>
        <taxon>Juglandaceae</taxon>
        <taxon>Juglans</taxon>
    </lineage>
</organism>
<evidence type="ECO:0000313" key="2">
    <source>
        <dbReference type="Proteomes" id="UP000619265"/>
    </source>
</evidence>
<reference evidence="1" key="1">
    <citation type="submission" date="2015-10" db="EMBL/GenBank/DDBJ databases">
        <authorList>
            <person name="Martinez-Garcia P.J."/>
            <person name="Crepeau M.W."/>
            <person name="Puiu D."/>
            <person name="Gonzalez-Ibeas D."/>
            <person name="Whalen J."/>
            <person name="Stevens K."/>
            <person name="Paul R."/>
            <person name="Butterfield T."/>
            <person name="Britton M."/>
            <person name="Reagan R."/>
            <person name="Chakraborty S."/>
            <person name="Walawage S.L."/>
            <person name="Vasquez-Gross H.A."/>
            <person name="Cardeno C."/>
            <person name="Famula R."/>
            <person name="Pratt K."/>
            <person name="Kuruganti S."/>
            <person name="Aradhya M.K."/>
            <person name="Leslie C.A."/>
            <person name="Dandekar A.M."/>
            <person name="Salzberg S.L."/>
            <person name="Wegrzyn J.L."/>
            <person name="Langley C.H."/>
            <person name="Neale D.B."/>
        </authorList>
    </citation>
    <scope>NUCLEOTIDE SEQUENCE</scope>
    <source>
        <tissue evidence="1">Leaves</tissue>
    </source>
</reference>
<dbReference type="Proteomes" id="UP000619265">
    <property type="component" value="Unassembled WGS sequence"/>
</dbReference>
<protein>
    <submittedName>
        <fullName evidence="1">Uncharacterized protein</fullName>
    </submittedName>
</protein>
<dbReference type="AlphaFoldDB" id="A0A833X8G9"/>
<gene>
    <name evidence="1" type="ORF">F2P56_030421</name>
</gene>
<dbReference type="Gramene" id="Jr13_19540_p1">
    <property type="protein sequence ID" value="cds.Jr13_19540_p1"/>
    <property type="gene ID" value="Jr13_19540"/>
</dbReference>
<name>A0A833X8G9_JUGRE</name>
<accession>A0A833X8G9</accession>
<evidence type="ECO:0000313" key="1">
    <source>
        <dbReference type="EMBL" id="KAF5450040.1"/>
    </source>
</evidence>
<comment type="caution">
    <text evidence="1">The sequence shown here is derived from an EMBL/GenBank/DDBJ whole genome shotgun (WGS) entry which is preliminary data.</text>
</comment>
<reference evidence="1" key="2">
    <citation type="submission" date="2020-03" db="EMBL/GenBank/DDBJ databases">
        <title>Walnut 2.0.</title>
        <authorList>
            <person name="Marrano A."/>
            <person name="Britton M."/>
            <person name="Zimin A.V."/>
            <person name="Zaini P.A."/>
            <person name="Workman R."/>
            <person name="Puiu D."/>
            <person name="Bianco L."/>
            <person name="Allen B.J."/>
            <person name="Troggio M."/>
            <person name="Leslie C.A."/>
            <person name="Timp W."/>
            <person name="Dendekar A."/>
            <person name="Salzberg S.L."/>
            <person name="Neale D.B."/>
        </authorList>
    </citation>
    <scope>NUCLEOTIDE SEQUENCE</scope>
    <source>
        <tissue evidence="1">Leaves</tissue>
    </source>
</reference>
<sequence>MGCLLHHWKNMSSMRSLAIELKVFEIRTEGCEVLITERGWKGLQTLRLGWDTARWVLRALEECFKHGRKVCYSAYRDGNRGYIAQKGSNSRGSFLALVEYSGGGRWSFIFISGERDGMGWRKLAVVVREVGNECAQGRSLPSSSTVALPLARSYMEVVQTPRDGRNFALVDLNRVGEVPVLVGAQRREGDGRGVSGQNDVSILKDLRGMQAALEEMAVKVKGMIRCVLGKEVMGLWVWARKGDLKVRPSPNRISEPSPTS</sequence>
<dbReference type="EMBL" id="LIHL02000013">
    <property type="protein sequence ID" value="KAF5450040.1"/>
    <property type="molecule type" value="Genomic_DNA"/>
</dbReference>